<dbReference type="GO" id="GO:0003677">
    <property type="term" value="F:DNA binding"/>
    <property type="evidence" value="ECO:0007669"/>
    <property type="project" value="UniProtKB-KW"/>
</dbReference>
<dbReference type="CDD" id="cd00130">
    <property type="entry name" value="PAS"/>
    <property type="match status" value="2"/>
</dbReference>
<dbReference type="InterPro" id="IPR050933">
    <property type="entry name" value="Circadian_TF"/>
</dbReference>
<feature type="region of interest" description="Disordered" evidence="8">
    <location>
        <begin position="1"/>
        <end position="63"/>
    </location>
</feature>
<dbReference type="SMART" id="SM00091">
    <property type="entry name" value="PAS"/>
    <property type="match status" value="2"/>
</dbReference>
<dbReference type="InterPro" id="IPR013767">
    <property type="entry name" value="PAS_fold"/>
</dbReference>
<dbReference type="SUPFAM" id="SSF55785">
    <property type="entry name" value="PYP-like sensor domain (PAS domain)"/>
    <property type="match status" value="2"/>
</dbReference>
<dbReference type="Pfam" id="PF14598">
    <property type="entry name" value="PAS_11"/>
    <property type="match status" value="1"/>
</dbReference>
<feature type="domain" description="BHLH" evidence="10">
    <location>
        <begin position="55"/>
        <end position="108"/>
    </location>
</feature>
<evidence type="ECO:0000256" key="8">
    <source>
        <dbReference type="SAM" id="MobiDB-lite"/>
    </source>
</evidence>
<dbReference type="GO" id="GO:0046983">
    <property type="term" value="F:protein dimerization activity"/>
    <property type="evidence" value="ECO:0007669"/>
    <property type="project" value="InterPro"/>
</dbReference>
<evidence type="ECO:0008006" key="13">
    <source>
        <dbReference type="Google" id="ProtNLM"/>
    </source>
</evidence>
<evidence type="ECO:0000256" key="2">
    <source>
        <dbReference type="ARBA" id="ARBA00022491"/>
    </source>
</evidence>
<dbReference type="Proteomes" id="UP001364617">
    <property type="component" value="Unassembled WGS sequence"/>
</dbReference>
<evidence type="ECO:0000256" key="6">
    <source>
        <dbReference type="ARBA" id="ARBA00023163"/>
    </source>
</evidence>
<evidence type="ECO:0000256" key="3">
    <source>
        <dbReference type="ARBA" id="ARBA00022737"/>
    </source>
</evidence>
<proteinExistence type="predicted"/>
<dbReference type="SMART" id="SM00086">
    <property type="entry name" value="PAC"/>
    <property type="match status" value="1"/>
</dbReference>
<evidence type="ECO:0000259" key="10">
    <source>
        <dbReference type="PROSITE" id="PS50888"/>
    </source>
</evidence>
<dbReference type="FunFam" id="4.10.280.10:FF:000011">
    <property type="entry name" value="Aryl hydrocarbon receptor nuclear translocator 2"/>
    <property type="match status" value="1"/>
</dbReference>
<dbReference type="InterPro" id="IPR035965">
    <property type="entry name" value="PAS-like_dom_sf"/>
</dbReference>
<dbReference type="FunFam" id="3.30.450.20:FF:000003">
    <property type="entry name" value="Aryl hydrocarbon receptor nuclear translocator 2"/>
    <property type="match status" value="1"/>
</dbReference>
<dbReference type="Gene3D" id="4.10.280.10">
    <property type="entry name" value="Helix-loop-helix DNA-binding domain"/>
    <property type="match status" value="1"/>
</dbReference>
<feature type="region of interest" description="Disordered" evidence="8">
    <location>
        <begin position="475"/>
        <end position="499"/>
    </location>
</feature>
<feature type="domain" description="PAS" evidence="9">
    <location>
        <begin position="336"/>
        <end position="385"/>
    </location>
</feature>
<comment type="caution">
    <text evidence="11">The sequence shown here is derived from an EMBL/GenBank/DDBJ whole genome shotgun (WGS) entry which is preliminary data.</text>
</comment>
<dbReference type="EMBL" id="JAYKXH010000009">
    <property type="protein sequence ID" value="KAK7157246.1"/>
    <property type="molecule type" value="Genomic_DNA"/>
</dbReference>
<dbReference type="PROSITE" id="PS50888">
    <property type="entry name" value="BHLH"/>
    <property type="match status" value="1"/>
</dbReference>
<feature type="compositionally biased region" description="Polar residues" evidence="8">
    <location>
        <begin position="646"/>
        <end position="656"/>
    </location>
</feature>
<feature type="region of interest" description="Disordered" evidence="8">
    <location>
        <begin position="527"/>
        <end position="603"/>
    </location>
</feature>
<dbReference type="InterPro" id="IPR011598">
    <property type="entry name" value="bHLH_dom"/>
</dbReference>
<reference evidence="11 12" key="1">
    <citation type="submission" date="2024-02" db="EMBL/GenBank/DDBJ databases">
        <title>Chromosome-level genome assembly of the Eurasian Minnow (Phoxinus phoxinus).</title>
        <authorList>
            <person name="Oriowo T.O."/>
            <person name="Martin S."/>
            <person name="Stange M."/>
            <person name="Chrysostomakis Y."/>
            <person name="Brown T."/>
            <person name="Winkler S."/>
            <person name="Kukowka S."/>
            <person name="Myers E.W."/>
            <person name="Bohne A."/>
        </authorList>
    </citation>
    <scope>NUCLEOTIDE SEQUENCE [LARGE SCALE GENOMIC DNA]</scope>
    <source>
        <strain evidence="11">ZFMK-TIS-60720</strain>
        <tissue evidence="11">Whole Organism</tissue>
    </source>
</reference>
<dbReference type="InterPro" id="IPR000014">
    <property type="entry name" value="PAS"/>
</dbReference>
<feature type="compositionally biased region" description="Polar residues" evidence="8">
    <location>
        <begin position="563"/>
        <end position="580"/>
    </location>
</feature>
<dbReference type="SMART" id="SM00353">
    <property type="entry name" value="HLH"/>
    <property type="match status" value="1"/>
</dbReference>
<organism evidence="11 12">
    <name type="scientific">Phoxinus phoxinus</name>
    <name type="common">Eurasian minnow</name>
    <dbReference type="NCBI Taxonomy" id="58324"/>
    <lineage>
        <taxon>Eukaryota</taxon>
        <taxon>Metazoa</taxon>
        <taxon>Chordata</taxon>
        <taxon>Craniata</taxon>
        <taxon>Vertebrata</taxon>
        <taxon>Euteleostomi</taxon>
        <taxon>Actinopterygii</taxon>
        <taxon>Neopterygii</taxon>
        <taxon>Teleostei</taxon>
        <taxon>Ostariophysi</taxon>
        <taxon>Cypriniformes</taxon>
        <taxon>Leuciscidae</taxon>
        <taxon>Phoxininae</taxon>
        <taxon>Phoxinus</taxon>
    </lineage>
</organism>
<dbReference type="PANTHER" id="PTHR23042">
    <property type="entry name" value="CIRCADIAN PROTEIN CLOCK/ARNT/BMAL/PAS"/>
    <property type="match status" value="1"/>
</dbReference>
<feature type="region of interest" description="Disordered" evidence="8">
    <location>
        <begin position="634"/>
        <end position="703"/>
    </location>
</feature>
<dbReference type="GO" id="GO:0048513">
    <property type="term" value="P:animal organ development"/>
    <property type="evidence" value="ECO:0007669"/>
    <property type="project" value="UniProtKB-ARBA"/>
</dbReference>
<feature type="domain" description="PAS" evidence="9">
    <location>
        <begin position="127"/>
        <end position="198"/>
    </location>
</feature>
<dbReference type="PRINTS" id="PR00785">
    <property type="entry name" value="NCTRNSLOCATR"/>
</dbReference>
<dbReference type="GO" id="GO:0045893">
    <property type="term" value="P:positive regulation of DNA-templated transcription"/>
    <property type="evidence" value="ECO:0007669"/>
    <property type="project" value="UniProtKB-ARBA"/>
</dbReference>
<dbReference type="GO" id="GO:0005634">
    <property type="term" value="C:nucleus"/>
    <property type="evidence" value="ECO:0007669"/>
    <property type="project" value="UniProtKB-SubCell"/>
</dbReference>
<dbReference type="InterPro" id="IPR001610">
    <property type="entry name" value="PAC"/>
</dbReference>
<keyword evidence="4" id="KW-0805">Transcription regulation</keyword>
<dbReference type="Pfam" id="PF00989">
    <property type="entry name" value="PAS"/>
    <property type="match status" value="1"/>
</dbReference>
<dbReference type="InterPro" id="IPR001067">
    <property type="entry name" value="Nuc_translocat"/>
</dbReference>
<comment type="subcellular location">
    <subcellularLocation>
        <location evidence="1">Nucleus</location>
    </subcellularLocation>
</comment>
<evidence type="ECO:0000313" key="12">
    <source>
        <dbReference type="Proteomes" id="UP001364617"/>
    </source>
</evidence>
<gene>
    <name evidence="11" type="ORF">R3I93_008655</name>
</gene>
<protein>
    <recommendedName>
        <fullName evidence="13">Aryl hydrocarbon receptor nuclear translocator</fullName>
    </recommendedName>
</protein>
<dbReference type="AlphaFoldDB" id="A0AAN9D2Y1"/>
<dbReference type="GO" id="GO:0005667">
    <property type="term" value="C:transcription regulator complex"/>
    <property type="evidence" value="ECO:0007669"/>
    <property type="project" value="InterPro"/>
</dbReference>
<keyword evidence="12" id="KW-1185">Reference proteome</keyword>
<dbReference type="GO" id="GO:0003700">
    <property type="term" value="F:DNA-binding transcription factor activity"/>
    <property type="evidence" value="ECO:0007669"/>
    <property type="project" value="InterPro"/>
</dbReference>
<accession>A0AAN9D2Y1</accession>
<dbReference type="Pfam" id="PF00010">
    <property type="entry name" value="HLH"/>
    <property type="match status" value="1"/>
</dbReference>
<sequence>MTSADPDMAEVSSLAMATPAKANKRQASSDFEDDEGSKLFRCDDDGGGSNDKERFARENHSEIERRRRNKMTAYITELSDMVPTCSALARKPDKLTILRMAVSHMKSLRGSGNTSTDGAYKPSFLTDQELKHLILEAADGFLFVVSCDTGRVVYVSDSVTPVLNQLQKDWLGSSLYDQLHPDDSEKLREQLSTSENNNSGRMLDMKTGTVKKEGGQTSVRMSMGARRSFICRMRCGVCPVEPVSMNRLNFLRNRNRNGLGPPKDGEPQYVVVHCTGFIKSWPPAGVTLAEEEADNNQGNRCCLVAIGRLQVTCCPGDKNINNISVPVEFISRHNCQGMYTFVDHRCLATVGYQPQELLGKSVLEFAHPEDQGLVQDSLQQVVKLRGQVLSVMFRFQSKSREWIWMRMSSFTFQNPFSEEIEYIISTNANVKQLQQQQEIDGGIGRDAAYETNQATLPQVPVQTVGVVSADHNSKAVSSSASSGQQVYPPAASFPSTARPSEPFRSAAMAQQMVPVSHSAGQMLVQMSRQSTPSGVPVSNNSPIQAPPGPSAPPGVWSAPRPPFNTQVAGQVGKSQSSQFNMGGFSSAPTSSTSSSFGQMGGASASMANASSYQQINNHTNPSTNGYGDVSQMAAQFSSRPAEGVTGWQQWQTQPHTQGPADTHPQSQNNQPEMFPDVLSILDQTGSFGNDDFGEMPMFPPFPE</sequence>
<evidence type="ECO:0000256" key="7">
    <source>
        <dbReference type="ARBA" id="ARBA00023242"/>
    </source>
</evidence>
<feature type="compositionally biased region" description="Polar residues" evidence="8">
    <location>
        <begin position="527"/>
        <end position="540"/>
    </location>
</feature>
<keyword evidence="7" id="KW-0539">Nucleus</keyword>
<keyword evidence="2" id="KW-0678">Repressor</keyword>
<dbReference type="CDD" id="cd18947">
    <property type="entry name" value="bHLH-PAS_ARNT"/>
    <property type="match status" value="1"/>
</dbReference>
<keyword evidence="5" id="KW-0238">DNA-binding</keyword>
<evidence type="ECO:0000256" key="1">
    <source>
        <dbReference type="ARBA" id="ARBA00004123"/>
    </source>
</evidence>
<dbReference type="InterPro" id="IPR036638">
    <property type="entry name" value="HLH_DNA-bd_sf"/>
</dbReference>
<dbReference type="SUPFAM" id="SSF47459">
    <property type="entry name" value="HLH, helix-loop-helix DNA-binding domain"/>
    <property type="match status" value="1"/>
</dbReference>
<dbReference type="Gene3D" id="3.30.450.20">
    <property type="entry name" value="PAS domain"/>
    <property type="match status" value="2"/>
</dbReference>
<dbReference type="PROSITE" id="PS50112">
    <property type="entry name" value="PAS"/>
    <property type="match status" value="2"/>
</dbReference>
<keyword evidence="3" id="KW-0677">Repeat</keyword>
<feature type="compositionally biased region" description="Low complexity" evidence="8">
    <location>
        <begin position="582"/>
        <end position="603"/>
    </location>
</feature>
<evidence type="ECO:0000313" key="11">
    <source>
        <dbReference type="EMBL" id="KAK7157246.1"/>
    </source>
</evidence>
<dbReference type="GO" id="GO:0005737">
    <property type="term" value="C:cytoplasm"/>
    <property type="evidence" value="ECO:0007669"/>
    <property type="project" value="InterPro"/>
</dbReference>
<evidence type="ECO:0000259" key="9">
    <source>
        <dbReference type="PROSITE" id="PS50112"/>
    </source>
</evidence>
<feature type="compositionally biased region" description="Basic and acidic residues" evidence="8">
    <location>
        <begin position="36"/>
        <end position="63"/>
    </location>
</feature>
<name>A0AAN9D2Y1_9TELE</name>
<dbReference type="NCBIfam" id="TIGR00229">
    <property type="entry name" value="sensory_box"/>
    <property type="match status" value="1"/>
</dbReference>
<keyword evidence="6" id="KW-0804">Transcription</keyword>
<evidence type="ECO:0000256" key="5">
    <source>
        <dbReference type="ARBA" id="ARBA00023125"/>
    </source>
</evidence>
<evidence type="ECO:0000256" key="4">
    <source>
        <dbReference type="ARBA" id="ARBA00023015"/>
    </source>
</evidence>